<organism evidence="1 2">
    <name type="scientific">Idiomarina xiamenensis 10-D-4</name>
    <dbReference type="NCBI Taxonomy" id="740709"/>
    <lineage>
        <taxon>Bacteria</taxon>
        <taxon>Pseudomonadati</taxon>
        <taxon>Pseudomonadota</taxon>
        <taxon>Gammaproteobacteria</taxon>
        <taxon>Alteromonadales</taxon>
        <taxon>Idiomarinaceae</taxon>
        <taxon>Idiomarina</taxon>
    </lineage>
</organism>
<reference evidence="1 2" key="1">
    <citation type="journal article" date="2012" name="J. Bacteriol.">
        <title>Genome Sequence of Idiomarina xiamenensis Type Strain 10-D-4.</title>
        <authorList>
            <person name="Lai Q."/>
            <person name="Wang L."/>
            <person name="Wang W."/>
            <person name="Shao Z."/>
        </authorList>
    </citation>
    <scope>NUCLEOTIDE SEQUENCE [LARGE SCALE GENOMIC DNA]</scope>
    <source>
        <strain evidence="1 2">10-D-4</strain>
    </source>
</reference>
<evidence type="ECO:0000313" key="2">
    <source>
        <dbReference type="Proteomes" id="UP000014115"/>
    </source>
</evidence>
<gene>
    <name evidence="1" type="ORF">A10D4_12894</name>
</gene>
<dbReference type="eggNOG" id="COG5362">
    <property type="taxonomic scope" value="Bacteria"/>
</dbReference>
<name>K2KPJ6_9GAMM</name>
<protein>
    <submittedName>
        <fullName evidence="1">Phage protein</fullName>
    </submittedName>
</protein>
<proteinExistence type="predicted"/>
<dbReference type="InterPro" id="IPR027417">
    <property type="entry name" value="P-loop_NTPase"/>
</dbReference>
<feature type="non-terminal residue" evidence="1">
    <location>
        <position position="372"/>
    </location>
</feature>
<accession>K2KPJ6</accession>
<dbReference type="STRING" id="740709.A10D4_12894"/>
<dbReference type="RefSeq" id="WP_008490007.1">
    <property type="nucleotide sequence ID" value="NZ_AMRG01000023.1"/>
</dbReference>
<dbReference type="AlphaFoldDB" id="K2KPJ6"/>
<evidence type="ECO:0000313" key="1">
    <source>
        <dbReference type="EMBL" id="EKE79465.1"/>
    </source>
</evidence>
<dbReference type="Proteomes" id="UP000014115">
    <property type="component" value="Unassembled WGS sequence"/>
</dbReference>
<dbReference type="eggNOG" id="COG5410">
    <property type="taxonomic scope" value="Bacteria"/>
</dbReference>
<dbReference type="Pfam" id="PF03237">
    <property type="entry name" value="Terminase_6N"/>
    <property type="match status" value="1"/>
</dbReference>
<sequence length="372" mass="42437">MTLQAKRELLELLEQKLRERARNDLNAFARYIDVPGVPVNDDADCDEFYPDSVTPAEHHELINDAMMKLESGEERRVMVMMPPGSAKSTYGTVVFPPWFMGRNPNKNVISTSYGSTLSQKFSRKVRQIAKSGKFKEVFSSQLTADNQALDFWSLENGAGYMSGGILSGITGNRADLLVIDDPVKGREDADSQTIRDKTWEAYSADLRTRLKPGGRILLIQTRWHEDDLAGRILPDDWDGESGHITAKDGERWLVICLQAECERDDDPLGRQIGEYLWTDWFTPEHWAQEKRSQGSRNWESLYQQRPKPAEGSIFKRKWPQRYRTLPGEISRVVFSLDTAYKPEQHNDPSVLSVWGENNDLGHVNIPFITQSS</sequence>
<dbReference type="Gene3D" id="3.40.50.300">
    <property type="entry name" value="P-loop containing nucleotide triphosphate hydrolases"/>
    <property type="match status" value="1"/>
</dbReference>
<comment type="caution">
    <text evidence="1">The sequence shown here is derived from an EMBL/GenBank/DDBJ whole genome shotgun (WGS) entry which is preliminary data.</text>
</comment>
<dbReference type="EMBL" id="AMRG01000023">
    <property type="protein sequence ID" value="EKE79465.1"/>
    <property type="molecule type" value="Genomic_DNA"/>
</dbReference>
<keyword evidence="2" id="KW-1185">Reference proteome</keyword>